<proteinExistence type="predicted"/>
<sequence length="733" mass="74930">MTNETDPGPGPDQQEPTGGTGPLARATARTSDESAPGSAPASSADPAATSSAKPSEQPEEKASAPATTSPSAPANPFAGIPVSDYVRDGVAALLLFVSLTMPWDFANRASDKVEVILVSVLSLLSLALPYLARTGVLPTTWTVHTTRRVRLLANAPYGLLVAVYVVLDLVNGTAGNGWGGLGTGLALGLAGAVLAAQPRQAELGPVDQDRAVSQTWVKVLIGIGALAVVGAVVAFVFSLTLGLGVVGIFARLVVAALAVGLVGLPVWGILRKQESWRLVLVGLGIALVVLYVLNTGSFLVSYESLRGGQFGLLLIPAAAAVAASPAVARSTASASPVATWVAVAVDTLDLVLVVAAVLTLQAILWLAAGLSGVVVILALVLGLLMVGVSLVARRALARDAVSGRTLALGGAGVVAVLGIVLLIVVANQSGLGIGVGTDLLLLAFGLPAITAFALTVPAEVRTHFAENRPTSVVGADAAPSAYVWQPPAPRPVRPQPAQEPVAGPYGSGSYATGPDGYGPAAGAREQDPAAPVSRPTSAQPGARAPYQPSPQPYSPAPAQQPAQQPAQPVAQEPHRPAQPAQQPTQPVAQEQYRPAQPSQQPYSPAQPQQQPARPVEQYQPTQVLPAQGVQSARPVQPAVQERSGYAARPGYAAQAAGETAVLPAYQDPQPVGFSAAQALDPSTPLEVLAQIVQEAPHLRPQVAANPSTYPALLEWLGNLGDPAVDAALRSRGR</sequence>
<keyword evidence="6" id="KW-1185">Reference proteome</keyword>
<evidence type="ECO:0000256" key="1">
    <source>
        <dbReference type="SAM" id="MobiDB-lite"/>
    </source>
</evidence>
<feature type="transmembrane region" description="Helical" evidence="2">
    <location>
        <begin position="177"/>
        <end position="196"/>
    </location>
</feature>
<reference evidence="5 6" key="1">
    <citation type="submission" date="2016-06" db="EMBL/GenBank/DDBJ databases">
        <title>Genome sequence of Oerskovia enterophila DSM 43852.</title>
        <authorList>
            <person name="Poehlein A."/>
            <person name="Jag V."/>
            <person name="Bengelsdorf F.R."/>
            <person name="Daniel R."/>
            <person name="Duerre P."/>
        </authorList>
    </citation>
    <scope>NUCLEOTIDE SEQUENCE [LARGE SCALE GENOMIC DNA]</scope>
    <source>
        <strain evidence="5 6">DSM 43852</strain>
    </source>
</reference>
<feature type="compositionally biased region" description="Low complexity" evidence="1">
    <location>
        <begin position="34"/>
        <end position="55"/>
    </location>
</feature>
<gene>
    <name evidence="5" type="ORF">OERS_22140</name>
</gene>
<keyword evidence="2" id="KW-0812">Transmembrane</keyword>
<feature type="transmembrane region" description="Helical" evidence="2">
    <location>
        <begin position="216"/>
        <end position="237"/>
    </location>
</feature>
<dbReference type="RefSeq" id="WP_068625779.1">
    <property type="nucleotide sequence ID" value="NZ_MAQA01000024.1"/>
</dbReference>
<feature type="domain" description="Leucine rich repeat variant" evidence="3">
    <location>
        <begin position="674"/>
        <end position="731"/>
    </location>
</feature>
<dbReference type="PANTHER" id="PTHR24216:SF65">
    <property type="entry name" value="PAXILLIN-LIKE PROTEIN 1"/>
    <property type="match status" value="1"/>
</dbReference>
<evidence type="ECO:0000256" key="2">
    <source>
        <dbReference type="SAM" id="Phobius"/>
    </source>
</evidence>
<feature type="compositionally biased region" description="Low complexity" evidence="1">
    <location>
        <begin position="644"/>
        <end position="655"/>
    </location>
</feature>
<feature type="domain" description="DUF7937" evidence="4">
    <location>
        <begin position="84"/>
        <end position="463"/>
    </location>
</feature>
<evidence type="ECO:0000313" key="6">
    <source>
        <dbReference type="Proteomes" id="UP000093412"/>
    </source>
</evidence>
<evidence type="ECO:0000313" key="5">
    <source>
        <dbReference type="EMBL" id="OCI31006.1"/>
    </source>
</evidence>
<accession>A0ABX2Y3J7</accession>
<dbReference type="InterPro" id="IPR057893">
    <property type="entry name" value="LRV_2"/>
</dbReference>
<protein>
    <recommendedName>
        <fullName evidence="7">Agglutinin receptor</fullName>
    </recommendedName>
</protein>
<dbReference type="Pfam" id="PF25591">
    <property type="entry name" value="LRV_2"/>
    <property type="match status" value="1"/>
</dbReference>
<evidence type="ECO:0000259" key="4">
    <source>
        <dbReference type="Pfam" id="PF25592"/>
    </source>
</evidence>
<keyword evidence="2" id="KW-0472">Membrane</keyword>
<dbReference type="PANTHER" id="PTHR24216">
    <property type="entry name" value="PAXILLIN-RELATED"/>
    <property type="match status" value="1"/>
</dbReference>
<feature type="transmembrane region" description="Helical" evidence="2">
    <location>
        <begin position="115"/>
        <end position="131"/>
    </location>
</feature>
<feature type="transmembrane region" description="Helical" evidence="2">
    <location>
        <begin position="439"/>
        <end position="458"/>
    </location>
</feature>
<dbReference type="Pfam" id="PF25592">
    <property type="entry name" value="DUF7937"/>
    <property type="match status" value="1"/>
</dbReference>
<keyword evidence="2" id="KW-1133">Transmembrane helix</keyword>
<dbReference type="Proteomes" id="UP000093412">
    <property type="component" value="Unassembled WGS sequence"/>
</dbReference>
<dbReference type="EMBL" id="MAQA01000024">
    <property type="protein sequence ID" value="OCI31006.1"/>
    <property type="molecule type" value="Genomic_DNA"/>
</dbReference>
<feature type="transmembrane region" description="Helical" evidence="2">
    <location>
        <begin position="243"/>
        <end position="266"/>
    </location>
</feature>
<evidence type="ECO:0000259" key="3">
    <source>
        <dbReference type="Pfam" id="PF25591"/>
    </source>
</evidence>
<feature type="transmembrane region" description="Helical" evidence="2">
    <location>
        <begin position="405"/>
        <end position="427"/>
    </location>
</feature>
<feature type="region of interest" description="Disordered" evidence="1">
    <location>
        <begin position="484"/>
        <end position="655"/>
    </location>
</feature>
<feature type="transmembrane region" description="Helical" evidence="2">
    <location>
        <begin position="340"/>
        <end position="367"/>
    </location>
</feature>
<feature type="transmembrane region" description="Helical" evidence="2">
    <location>
        <begin position="308"/>
        <end position="328"/>
    </location>
</feature>
<feature type="compositionally biased region" description="Low complexity" evidence="1">
    <location>
        <begin position="556"/>
        <end position="614"/>
    </location>
</feature>
<feature type="compositionally biased region" description="Polar residues" evidence="1">
    <location>
        <begin position="618"/>
        <end position="630"/>
    </location>
</feature>
<feature type="transmembrane region" description="Helical" evidence="2">
    <location>
        <begin position="151"/>
        <end position="171"/>
    </location>
</feature>
<feature type="transmembrane region" description="Helical" evidence="2">
    <location>
        <begin position="278"/>
        <end position="302"/>
    </location>
</feature>
<comment type="caution">
    <text evidence="5">The sequence shown here is derived from an EMBL/GenBank/DDBJ whole genome shotgun (WGS) entry which is preliminary data.</text>
</comment>
<evidence type="ECO:0008006" key="7">
    <source>
        <dbReference type="Google" id="ProtNLM"/>
    </source>
</evidence>
<dbReference type="InterPro" id="IPR057697">
    <property type="entry name" value="DUF7937"/>
</dbReference>
<organism evidence="5 6">
    <name type="scientific">Oerskovia enterophila</name>
    <dbReference type="NCBI Taxonomy" id="43678"/>
    <lineage>
        <taxon>Bacteria</taxon>
        <taxon>Bacillati</taxon>
        <taxon>Actinomycetota</taxon>
        <taxon>Actinomycetes</taxon>
        <taxon>Micrococcales</taxon>
        <taxon>Cellulomonadaceae</taxon>
        <taxon>Oerskovia</taxon>
    </lineage>
</organism>
<name>A0ABX2Y3J7_9CELL</name>
<feature type="compositionally biased region" description="Low complexity" evidence="1">
    <location>
        <begin position="63"/>
        <end position="74"/>
    </location>
</feature>
<feature type="transmembrane region" description="Helical" evidence="2">
    <location>
        <begin position="373"/>
        <end position="393"/>
    </location>
</feature>
<feature type="region of interest" description="Disordered" evidence="1">
    <location>
        <begin position="1"/>
        <end position="75"/>
    </location>
</feature>